<keyword evidence="3" id="KW-1185">Reference proteome</keyword>
<dbReference type="Gene3D" id="3.40.50.1820">
    <property type="entry name" value="alpha/beta hydrolase"/>
    <property type="match status" value="1"/>
</dbReference>
<sequence length="255" mass="28172">MSKPVFVFVPGAWNTPEYYNGVISILQKGDFHSRKVALPSVGCNPVTYDFAEDVQAIKATLDELVEEGSDVVLVLHSYSGQPGAEAVKGLAEKDRETEGLRGGVIRLIFIMAFMVSEGYQPAPRGSTEGMRDFMKCDLENNTVTVDQKDAKAVWFHDLPEKEAEYWASKTLPQSLGVFWSKSTYAGWRDIPSTYVVCTDDRSFGVPFAEYQINLAKKSDHCSLDNVETIDAGHFPMLSQTGKLVKVLERSVGDAA</sequence>
<organism evidence="2 3">
    <name type="scientific">Periconia digitata</name>
    <dbReference type="NCBI Taxonomy" id="1303443"/>
    <lineage>
        <taxon>Eukaryota</taxon>
        <taxon>Fungi</taxon>
        <taxon>Dikarya</taxon>
        <taxon>Ascomycota</taxon>
        <taxon>Pezizomycotina</taxon>
        <taxon>Dothideomycetes</taxon>
        <taxon>Pleosporomycetidae</taxon>
        <taxon>Pleosporales</taxon>
        <taxon>Massarineae</taxon>
        <taxon>Periconiaceae</taxon>
        <taxon>Periconia</taxon>
    </lineage>
</organism>
<dbReference type="InterPro" id="IPR000073">
    <property type="entry name" value="AB_hydrolase_1"/>
</dbReference>
<feature type="domain" description="AB hydrolase-1" evidence="1">
    <location>
        <begin position="6"/>
        <end position="243"/>
    </location>
</feature>
<gene>
    <name evidence="2" type="ORF">PDIGIT_LOCUS2271</name>
</gene>
<dbReference type="EMBL" id="CAOQHR010000001">
    <property type="protein sequence ID" value="CAI6285187.1"/>
    <property type="molecule type" value="Genomic_DNA"/>
</dbReference>
<dbReference type="PANTHER" id="PTHR37017:SF11">
    <property type="entry name" value="ESTERASE_LIPASE_THIOESTERASE DOMAIN-CONTAINING PROTEIN"/>
    <property type="match status" value="1"/>
</dbReference>
<accession>A0A9W4U6U8</accession>
<evidence type="ECO:0000259" key="1">
    <source>
        <dbReference type="Pfam" id="PF12697"/>
    </source>
</evidence>
<dbReference type="InterPro" id="IPR029058">
    <property type="entry name" value="AB_hydrolase_fold"/>
</dbReference>
<reference evidence="2" key="1">
    <citation type="submission" date="2023-01" db="EMBL/GenBank/DDBJ databases">
        <authorList>
            <person name="Van Ghelder C."/>
            <person name="Rancurel C."/>
        </authorList>
    </citation>
    <scope>NUCLEOTIDE SEQUENCE</scope>
    <source>
        <strain evidence="2">CNCM I-4278</strain>
    </source>
</reference>
<evidence type="ECO:0000313" key="2">
    <source>
        <dbReference type="EMBL" id="CAI6285187.1"/>
    </source>
</evidence>
<dbReference type="Pfam" id="PF12697">
    <property type="entry name" value="Abhydrolase_6"/>
    <property type="match status" value="1"/>
</dbReference>
<dbReference type="SUPFAM" id="SSF53474">
    <property type="entry name" value="alpha/beta-Hydrolases"/>
    <property type="match status" value="1"/>
</dbReference>
<proteinExistence type="predicted"/>
<dbReference type="Proteomes" id="UP001152607">
    <property type="component" value="Unassembled WGS sequence"/>
</dbReference>
<name>A0A9W4U6U8_9PLEO</name>
<protein>
    <recommendedName>
        <fullName evidence="1">AB hydrolase-1 domain-containing protein</fullName>
    </recommendedName>
</protein>
<dbReference type="InterPro" id="IPR052897">
    <property type="entry name" value="Sec-Metab_Biosynth_Hydrolase"/>
</dbReference>
<dbReference type="AlphaFoldDB" id="A0A9W4U6U8"/>
<dbReference type="OrthoDB" id="1263307at2759"/>
<evidence type="ECO:0000313" key="3">
    <source>
        <dbReference type="Proteomes" id="UP001152607"/>
    </source>
</evidence>
<dbReference type="PANTHER" id="PTHR37017">
    <property type="entry name" value="AB HYDROLASE-1 DOMAIN-CONTAINING PROTEIN-RELATED"/>
    <property type="match status" value="1"/>
</dbReference>
<comment type="caution">
    <text evidence="2">The sequence shown here is derived from an EMBL/GenBank/DDBJ whole genome shotgun (WGS) entry which is preliminary data.</text>
</comment>